<evidence type="ECO:0000313" key="1">
    <source>
        <dbReference type="EMBL" id="TNN46216.1"/>
    </source>
</evidence>
<dbReference type="Proteomes" id="UP000314294">
    <property type="component" value="Unassembled WGS sequence"/>
</dbReference>
<organism evidence="1 2">
    <name type="scientific">Liparis tanakae</name>
    <name type="common">Tanaka's snailfish</name>
    <dbReference type="NCBI Taxonomy" id="230148"/>
    <lineage>
        <taxon>Eukaryota</taxon>
        <taxon>Metazoa</taxon>
        <taxon>Chordata</taxon>
        <taxon>Craniata</taxon>
        <taxon>Vertebrata</taxon>
        <taxon>Euteleostomi</taxon>
        <taxon>Actinopterygii</taxon>
        <taxon>Neopterygii</taxon>
        <taxon>Teleostei</taxon>
        <taxon>Neoteleostei</taxon>
        <taxon>Acanthomorphata</taxon>
        <taxon>Eupercaria</taxon>
        <taxon>Perciformes</taxon>
        <taxon>Cottioidei</taxon>
        <taxon>Cottales</taxon>
        <taxon>Liparidae</taxon>
        <taxon>Liparis</taxon>
    </lineage>
</organism>
<gene>
    <name evidence="1" type="ORF">EYF80_043566</name>
</gene>
<proteinExistence type="predicted"/>
<accession>A0A4Z2FY52</accession>
<name>A0A4Z2FY52_9TELE</name>
<sequence length="69" mass="8331">MKPVRYRGAVTWTYPLYLWLLDEKSLHQRRPLKEKKSYSWSTEIMEVINGERALSRNVKHTDDRPDVLK</sequence>
<protein>
    <submittedName>
        <fullName evidence="1">Uncharacterized protein</fullName>
    </submittedName>
</protein>
<comment type="caution">
    <text evidence="1">The sequence shown here is derived from an EMBL/GenBank/DDBJ whole genome shotgun (WGS) entry which is preliminary data.</text>
</comment>
<dbReference type="EMBL" id="SRLO01000801">
    <property type="protein sequence ID" value="TNN46216.1"/>
    <property type="molecule type" value="Genomic_DNA"/>
</dbReference>
<keyword evidence="2" id="KW-1185">Reference proteome</keyword>
<dbReference type="AlphaFoldDB" id="A0A4Z2FY52"/>
<evidence type="ECO:0000313" key="2">
    <source>
        <dbReference type="Proteomes" id="UP000314294"/>
    </source>
</evidence>
<reference evidence="1 2" key="1">
    <citation type="submission" date="2019-03" db="EMBL/GenBank/DDBJ databases">
        <title>First draft genome of Liparis tanakae, snailfish: a comprehensive survey of snailfish specific genes.</title>
        <authorList>
            <person name="Kim W."/>
            <person name="Song I."/>
            <person name="Jeong J.-H."/>
            <person name="Kim D."/>
            <person name="Kim S."/>
            <person name="Ryu S."/>
            <person name="Song J.Y."/>
            <person name="Lee S.K."/>
        </authorList>
    </citation>
    <scope>NUCLEOTIDE SEQUENCE [LARGE SCALE GENOMIC DNA]</scope>
    <source>
        <tissue evidence="1">Muscle</tissue>
    </source>
</reference>